<accession>A0A1H7M842</accession>
<sequence>MPGTTPSVRHVADVRDVPARCEAAAQQQVPAPEVTVARLLACQASVAAVSRPPE</sequence>
<dbReference type="STRING" id="235985.SAMN05414137_105231"/>
<evidence type="ECO:0000313" key="2">
    <source>
        <dbReference type="Proteomes" id="UP000183015"/>
    </source>
</evidence>
<evidence type="ECO:0000313" key="1">
    <source>
        <dbReference type="EMBL" id="SEL07292.1"/>
    </source>
</evidence>
<dbReference type="AlphaFoldDB" id="A0A1H7M842"/>
<reference evidence="2" key="1">
    <citation type="submission" date="2016-10" db="EMBL/GenBank/DDBJ databases">
        <authorList>
            <person name="Varghese N."/>
        </authorList>
    </citation>
    <scope>NUCLEOTIDE SEQUENCE [LARGE SCALE GENOMIC DNA]</scope>
    <source>
        <strain evidence="2">DSM 45096 / BCRC 16803 / CGMCC 4.1857 / CIP 109030 / JCM 12277 / KCTC 19219 / NBRC 100920 / 33214</strain>
    </source>
</reference>
<keyword evidence="2" id="KW-1185">Reference proteome</keyword>
<gene>
    <name evidence="1" type="ORF">SAMN05414137_105231</name>
</gene>
<dbReference type="EMBL" id="FOAZ01000005">
    <property type="protein sequence ID" value="SEL07292.1"/>
    <property type="molecule type" value="Genomic_DNA"/>
</dbReference>
<proteinExistence type="predicted"/>
<dbReference type="RefSeq" id="WP_161791295.1">
    <property type="nucleotide sequence ID" value="NZ_BBPN01000023.1"/>
</dbReference>
<name>A0A1H7M842_STRJI</name>
<protein>
    <submittedName>
        <fullName evidence="1">Uncharacterized protein</fullName>
    </submittedName>
</protein>
<organism evidence="1 2">
    <name type="scientific">Streptacidiphilus jiangxiensis</name>
    <dbReference type="NCBI Taxonomy" id="235985"/>
    <lineage>
        <taxon>Bacteria</taxon>
        <taxon>Bacillati</taxon>
        <taxon>Actinomycetota</taxon>
        <taxon>Actinomycetes</taxon>
        <taxon>Kitasatosporales</taxon>
        <taxon>Streptomycetaceae</taxon>
        <taxon>Streptacidiphilus</taxon>
    </lineage>
</organism>
<dbReference type="Proteomes" id="UP000183015">
    <property type="component" value="Unassembled WGS sequence"/>
</dbReference>